<protein>
    <submittedName>
        <fullName evidence="1">Uncharacterized protein</fullName>
    </submittedName>
</protein>
<reference evidence="1 2" key="1">
    <citation type="submission" date="2023-12" db="EMBL/GenBank/DDBJ databases">
        <title>novel species in genus Nocarida.</title>
        <authorList>
            <person name="Li Z."/>
        </authorList>
    </citation>
    <scope>NUCLEOTIDE SEQUENCE [LARGE SCALE GENOMIC DNA]</scope>
    <source>
        <strain evidence="1 2">CDC186</strain>
    </source>
</reference>
<comment type="caution">
    <text evidence="1">The sequence shown here is derived from an EMBL/GenBank/DDBJ whole genome shotgun (WGS) entry which is preliminary data.</text>
</comment>
<dbReference type="RefSeq" id="WP_195080680.1">
    <property type="nucleotide sequence ID" value="NZ_JAYESH010000014.1"/>
</dbReference>
<gene>
    <name evidence="1" type="ORF">U3653_31810</name>
</gene>
<name>A0ABU6B4E3_9NOCA</name>
<evidence type="ECO:0000313" key="1">
    <source>
        <dbReference type="EMBL" id="MEB3514632.1"/>
    </source>
</evidence>
<proteinExistence type="predicted"/>
<dbReference type="Proteomes" id="UP001348098">
    <property type="component" value="Unassembled WGS sequence"/>
</dbReference>
<organism evidence="1 2">
    <name type="scientific">Nocardia implantans</name>
    <dbReference type="NCBI Taxonomy" id="3108168"/>
    <lineage>
        <taxon>Bacteria</taxon>
        <taxon>Bacillati</taxon>
        <taxon>Actinomycetota</taxon>
        <taxon>Actinomycetes</taxon>
        <taxon>Mycobacteriales</taxon>
        <taxon>Nocardiaceae</taxon>
        <taxon>Nocardia</taxon>
    </lineage>
</organism>
<keyword evidence="2" id="KW-1185">Reference proteome</keyword>
<accession>A0ABU6B4E3</accession>
<dbReference type="EMBL" id="JAYKYQ010000020">
    <property type="protein sequence ID" value="MEB3514632.1"/>
    <property type="molecule type" value="Genomic_DNA"/>
</dbReference>
<evidence type="ECO:0000313" key="2">
    <source>
        <dbReference type="Proteomes" id="UP001348098"/>
    </source>
</evidence>
<sequence>MGDYEISSGADGANLPFIATVQGVVAGRVTDARLADLGEVSSLVRRDEQY</sequence>